<evidence type="ECO:0000259" key="3">
    <source>
        <dbReference type="Pfam" id="PF17853"/>
    </source>
</evidence>
<dbReference type="Gene3D" id="1.10.10.2840">
    <property type="entry name" value="PucR C-terminal helix-turn-helix domain"/>
    <property type="match status" value="1"/>
</dbReference>
<dbReference type="InterPro" id="IPR051448">
    <property type="entry name" value="CdaR-like_regulators"/>
</dbReference>
<dbReference type="Pfam" id="PF13556">
    <property type="entry name" value="HTH_30"/>
    <property type="match status" value="1"/>
</dbReference>
<evidence type="ECO:0000313" key="5">
    <source>
        <dbReference type="Proteomes" id="UP000189941"/>
    </source>
</evidence>
<comment type="similarity">
    <text evidence="1">Belongs to the CdaR family.</text>
</comment>
<dbReference type="STRING" id="1121925.SAMN02746011_01131"/>
<dbReference type="EMBL" id="FUWO01000008">
    <property type="protein sequence ID" value="SJZ55636.1"/>
    <property type="molecule type" value="Genomic_DNA"/>
</dbReference>
<evidence type="ECO:0000256" key="1">
    <source>
        <dbReference type="ARBA" id="ARBA00006754"/>
    </source>
</evidence>
<reference evidence="5" key="1">
    <citation type="submission" date="2017-02" db="EMBL/GenBank/DDBJ databases">
        <authorList>
            <person name="Varghese N."/>
            <person name="Submissions S."/>
        </authorList>
    </citation>
    <scope>NUCLEOTIDE SEQUENCE [LARGE SCALE GENOMIC DNA]</scope>
    <source>
        <strain evidence="5">DSM 15739</strain>
    </source>
</reference>
<dbReference type="Pfam" id="PF17853">
    <property type="entry name" value="GGDEF_2"/>
    <property type="match status" value="1"/>
</dbReference>
<gene>
    <name evidence="4" type="ORF">SAMN02746011_01131</name>
</gene>
<dbReference type="OrthoDB" id="9792148at2"/>
<dbReference type="AlphaFoldDB" id="A0A1T4LLZ1"/>
<proteinExistence type="inferred from homology"/>
<dbReference type="RefSeq" id="WP_078755881.1">
    <property type="nucleotide sequence ID" value="NZ_FUWO01000008.1"/>
</dbReference>
<dbReference type="InterPro" id="IPR029016">
    <property type="entry name" value="GAF-like_dom_sf"/>
</dbReference>
<feature type="domain" description="CdaR GGDEF-like" evidence="3">
    <location>
        <begin position="481"/>
        <end position="612"/>
    </location>
</feature>
<accession>A0A1T4LLZ1</accession>
<dbReference type="PANTHER" id="PTHR33744">
    <property type="entry name" value="CARBOHYDRATE DIACID REGULATOR"/>
    <property type="match status" value="1"/>
</dbReference>
<organism evidence="4 5">
    <name type="scientific">Globicatella sulfidifaciens DSM 15739</name>
    <dbReference type="NCBI Taxonomy" id="1121925"/>
    <lineage>
        <taxon>Bacteria</taxon>
        <taxon>Bacillati</taxon>
        <taxon>Bacillota</taxon>
        <taxon>Bacilli</taxon>
        <taxon>Lactobacillales</taxon>
        <taxon>Aerococcaceae</taxon>
        <taxon>Globicatella</taxon>
    </lineage>
</organism>
<dbReference type="InterPro" id="IPR025736">
    <property type="entry name" value="PucR_C-HTH_dom"/>
</dbReference>
<keyword evidence="5" id="KW-1185">Reference proteome</keyword>
<dbReference type="InterPro" id="IPR042070">
    <property type="entry name" value="PucR_C-HTH_sf"/>
</dbReference>
<dbReference type="Gene3D" id="3.30.450.40">
    <property type="match status" value="2"/>
</dbReference>
<dbReference type="Proteomes" id="UP000189941">
    <property type="component" value="Unassembled WGS sequence"/>
</dbReference>
<name>A0A1T4LLZ1_9LACT</name>
<evidence type="ECO:0000259" key="2">
    <source>
        <dbReference type="Pfam" id="PF13556"/>
    </source>
</evidence>
<dbReference type="SUPFAM" id="SSF55781">
    <property type="entry name" value="GAF domain-like"/>
    <property type="match status" value="2"/>
</dbReference>
<protein>
    <submittedName>
        <fullName evidence="4">PucR C-terminal helix-turn-helix domain-containing protein</fullName>
    </submittedName>
</protein>
<feature type="domain" description="PucR C-terminal helix-turn-helix" evidence="2">
    <location>
        <begin position="665"/>
        <end position="722"/>
    </location>
</feature>
<sequence>MTNLETKQSREEFIRHIEEHMKQASRKLLKINSRDEIMTVLGESFKELLKCDFVGIGLNLNGYLRLHYLSGDIDIEKIFPYPTDKVNPILYERSIKSDDNYLDPDSVLIQYFKKSGIDSWFTVPIAEDHSDLGIIIVGYYDTRPFFNEMRELFKELGAYAAIAMKMIQRNESSQRQILYFAQASHQLMMQNSIEDLLEKVVTLSGRESRSHYTGVYLLDQAHEALLLQKPTFGYVTLDDYIPLSKGNLLKDYLPRVEQIGYSQITIPLVINEQMVGAMVCEKPAEQIFSGKDFELLQTYANYFSAMYENLSLRRQEKIRRQELEELFNLQNNLIKSSLEQTDIDKMNQLLGEFVERDIIVFDQFLNPYSKYLQKDSSLELDVLMKEIKNYKLKHVHLASEFRISVQDTEMVFRRIEGDREALGFIAYSENKVNLNKETFNLAISMALNIYATFFMKYKIERDALNQLKNSFVGTLFSGKPHEELNQIITYASYFNFDIDSSYDVGLLAIEDVVPHSDDLVVRRIARNTVMNELIYHLSKFDSKLVTAIYKGRIVLLKAIQGEEPGIYWQKLFRTIRKAVNPQIGLWIGIGGQVLELKDYRDRYDKAKHVLNVIQRTGHEPNFASYDELGSYVILNELNQIDETKLFVKSQLGKLWDASIDSSMDLFETLRVYLNNHCSVKASADELFLHRSTMNYRLEKIKEILEIELDDNKHQFNLLLAYHLFDLFGEKLFE</sequence>
<evidence type="ECO:0000313" key="4">
    <source>
        <dbReference type="EMBL" id="SJZ55636.1"/>
    </source>
</evidence>
<dbReference type="PANTHER" id="PTHR33744:SF1">
    <property type="entry name" value="DNA-BINDING TRANSCRIPTIONAL ACTIVATOR ADER"/>
    <property type="match status" value="1"/>
</dbReference>
<dbReference type="InterPro" id="IPR041522">
    <property type="entry name" value="CdaR_GGDEF"/>
</dbReference>